<proteinExistence type="predicted"/>
<organism evidence="1 2">
    <name type="scientific">Pseudomonas gessardii</name>
    <dbReference type="NCBI Taxonomy" id="78544"/>
    <lineage>
        <taxon>Bacteria</taxon>
        <taxon>Pseudomonadati</taxon>
        <taxon>Pseudomonadota</taxon>
        <taxon>Gammaproteobacteria</taxon>
        <taxon>Pseudomonadales</taxon>
        <taxon>Pseudomonadaceae</taxon>
        <taxon>Pseudomonas</taxon>
    </lineage>
</organism>
<accession>A0A7Y1QNG7</accession>
<gene>
    <name evidence="1" type="ORF">HBO33_20565</name>
</gene>
<dbReference type="Proteomes" id="UP000542111">
    <property type="component" value="Unassembled WGS sequence"/>
</dbReference>
<dbReference type="AlphaFoldDB" id="A0A7Y1QNG7"/>
<dbReference type="RefSeq" id="WP_169898418.1">
    <property type="nucleotide sequence ID" value="NZ_JAAQYP010000037.1"/>
</dbReference>
<reference evidence="1 2" key="1">
    <citation type="journal article" date="2020" name="Front. Microbiol.">
        <title>Genetic Organization of the aprX-lipA2 Operon Affects the Proteolytic Potential of Pseudomonas Species in Milk.</title>
        <authorList>
            <person name="Maier C."/>
            <person name="Huptas C."/>
            <person name="von Neubeck M."/>
            <person name="Scherer S."/>
            <person name="Wenning M."/>
            <person name="Lucking G."/>
        </authorList>
    </citation>
    <scope>NUCLEOTIDE SEQUENCE [LARGE SCALE GENOMIC DNA]</scope>
    <source>
        <strain evidence="1 2">G4779</strain>
    </source>
</reference>
<comment type="caution">
    <text evidence="1">The sequence shown here is derived from an EMBL/GenBank/DDBJ whole genome shotgun (WGS) entry which is preliminary data.</text>
</comment>
<evidence type="ECO:0000313" key="2">
    <source>
        <dbReference type="Proteomes" id="UP000542111"/>
    </source>
</evidence>
<evidence type="ECO:0000313" key="1">
    <source>
        <dbReference type="EMBL" id="NNA97562.1"/>
    </source>
</evidence>
<dbReference type="EMBL" id="JAAQYP010000037">
    <property type="protein sequence ID" value="NNA97562.1"/>
    <property type="molecule type" value="Genomic_DNA"/>
</dbReference>
<sequence length="59" mass="6342">MRHILTLNPSTASARNKAAAHRAMAIAALHADSSLSVRLKRYNSQMEKARQLDAIGGAV</sequence>
<protein>
    <submittedName>
        <fullName evidence="1">Uncharacterized protein</fullName>
    </submittedName>
</protein>
<name>A0A7Y1QNG7_9PSED</name>